<feature type="compositionally biased region" description="Basic residues" evidence="1">
    <location>
        <begin position="331"/>
        <end position="345"/>
    </location>
</feature>
<feature type="compositionally biased region" description="Pro residues" evidence="1">
    <location>
        <begin position="356"/>
        <end position="374"/>
    </location>
</feature>
<dbReference type="EMBL" id="MU001497">
    <property type="protein sequence ID" value="KAF2447357.1"/>
    <property type="molecule type" value="Genomic_DNA"/>
</dbReference>
<accession>A0A9P4PNR6</accession>
<sequence length="410" mass="45639">MPEMQYVPAGGSSDASSEAEDTNHHWCNGLWAVDMVGSCLMGCWAGVVGPSVRGRHRQRTASKDDPVALEYRIYLRDGLTTSRRSCGRWYENWRLGAQGVDSVNLGTLERTPGVTYGTENRPFPPGAGHLAPPPPVEQLCSCRIEVDACTTQRTSLVDTHGSTTGTIACQLQFNPISSCADEMHPSGIRIRHVDTKQPWNGRNGLLDTPSLLLHRKPHRDLFYSFPTGFHGYCSTATAQMLKEQTTHRQRPLLFFTHRLLSLLQHSYNIDTHKSHRSLLAASSIISPPASIDLAVCHPPDGFSTSHDARHDLQPLRYHRRYRPVHQERPRQSLHRGQHEKRRHQIRALAPGRQRAQPPPGPKPLQQPRTRPPGPGTRRASISISVGIGISLSACPPACFFPARRPRGARD</sequence>
<reference evidence="2" key="1">
    <citation type="journal article" date="2020" name="Stud. Mycol.">
        <title>101 Dothideomycetes genomes: a test case for predicting lifestyles and emergence of pathogens.</title>
        <authorList>
            <person name="Haridas S."/>
            <person name="Albert R."/>
            <person name="Binder M."/>
            <person name="Bloem J."/>
            <person name="Labutti K."/>
            <person name="Salamov A."/>
            <person name="Andreopoulos B."/>
            <person name="Baker S."/>
            <person name="Barry K."/>
            <person name="Bills G."/>
            <person name="Bluhm B."/>
            <person name="Cannon C."/>
            <person name="Castanera R."/>
            <person name="Culley D."/>
            <person name="Daum C."/>
            <person name="Ezra D."/>
            <person name="Gonzalez J."/>
            <person name="Henrissat B."/>
            <person name="Kuo A."/>
            <person name="Liang C."/>
            <person name="Lipzen A."/>
            <person name="Lutzoni F."/>
            <person name="Magnuson J."/>
            <person name="Mondo S."/>
            <person name="Nolan M."/>
            <person name="Ohm R."/>
            <person name="Pangilinan J."/>
            <person name="Park H.-J."/>
            <person name="Ramirez L."/>
            <person name="Alfaro M."/>
            <person name="Sun H."/>
            <person name="Tritt A."/>
            <person name="Yoshinaga Y."/>
            <person name="Zwiers L.-H."/>
            <person name="Turgeon B."/>
            <person name="Goodwin S."/>
            <person name="Spatafora J."/>
            <person name="Crous P."/>
            <person name="Grigoriev I."/>
        </authorList>
    </citation>
    <scope>NUCLEOTIDE SEQUENCE</scope>
    <source>
        <strain evidence="2">CBS 690.94</strain>
    </source>
</reference>
<protein>
    <submittedName>
        <fullName evidence="2">Uncharacterized protein</fullName>
    </submittedName>
</protein>
<keyword evidence="3" id="KW-1185">Reference proteome</keyword>
<comment type="caution">
    <text evidence="2">The sequence shown here is derived from an EMBL/GenBank/DDBJ whole genome shotgun (WGS) entry which is preliminary data.</text>
</comment>
<evidence type="ECO:0000313" key="2">
    <source>
        <dbReference type="EMBL" id="KAF2447357.1"/>
    </source>
</evidence>
<feature type="compositionally biased region" description="Low complexity" evidence="1">
    <location>
        <begin position="346"/>
        <end position="355"/>
    </location>
</feature>
<gene>
    <name evidence="2" type="ORF">P171DRAFT_442480</name>
</gene>
<feature type="region of interest" description="Disordered" evidence="1">
    <location>
        <begin position="302"/>
        <end position="380"/>
    </location>
</feature>
<evidence type="ECO:0000256" key="1">
    <source>
        <dbReference type="SAM" id="MobiDB-lite"/>
    </source>
</evidence>
<dbReference type="Proteomes" id="UP000799764">
    <property type="component" value="Unassembled WGS sequence"/>
</dbReference>
<evidence type="ECO:0000313" key="3">
    <source>
        <dbReference type="Proteomes" id="UP000799764"/>
    </source>
</evidence>
<name>A0A9P4PNR6_9PLEO</name>
<organism evidence="2 3">
    <name type="scientific">Karstenula rhodostoma CBS 690.94</name>
    <dbReference type="NCBI Taxonomy" id="1392251"/>
    <lineage>
        <taxon>Eukaryota</taxon>
        <taxon>Fungi</taxon>
        <taxon>Dikarya</taxon>
        <taxon>Ascomycota</taxon>
        <taxon>Pezizomycotina</taxon>
        <taxon>Dothideomycetes</taxon>
        <taxon>Pleosporomycetidae</taxon>
        <taxon>Pleosporales</taxon>
        <taxon>Massarineae</taxon>
        <taxon>Didymosphaeriaceae</taxon>
        <taxon>Karstenula</taxon>
    </lineage>
</organism>
<dbReference type="AlphaFoldDB" id="A0A9P4PNR6"/>
<proteinExistence type="predicted"/>